<dbReference type="NCBIfam" id="TIGR00756">
    <property type="entry name" value="PPR"/>
    <property type="match status" value="1"/>
</dbReference>
<feature type="repeat" description="PPR" evidence="2">
    <location>
        <begin position="158"/>
        <end position="192"/>
    </location>
</feature>
<keyword evidence="4" id="KW-1185">Reference proteome</keyword>
<dbReference type="AlphaFoldDB" id="A0AAD5NUH9"/>
<evidence type="ECO:0000313" key="3">
    <source>
        <dbReference type="EMBL" id="KAI9181925.1"/>
    </source>
</evidence>
<reference evidence="3" key="2">
    <citation type="submission" date="2023-02" db="EMBL/GenBank/DDBJ databases">
        <authorList>
            <person name="Swenson N.G."/>
            <person name="Wegrzyn J.L."/>
            <person name="Mcevoy S.L."/>
        </authorList>
    </citation>
    <scope>NUCLEOTIDE SEQUENCE</scope>
    <source>
        <strain evidence="3">91603</strain>
        <tissue evidence="3">Leaf</tissue>
    </source>
</reference>
<dbReference type="Gene3D" id="1.25.40.10">
    <property type="entry name" value="Tetratricopeptide repeat domain"/>
    <property type="match status" value="2"/>
</dbReference>
<dbReference type="PANTHER" id="PTHR47926">
    <property type="entry name" value="PENTATRICOPEPTIDE REPEAT-CONTAINING PROTEIN"/>
    <property type="match status" value="1"/>
</dbReference>
<reference evidence="3" key="1">
    <citation type="journal article" date="2022" name="Plant J.">
        <title>Strategies of tolerance reflected in two North American maple genomes.</title>
        <authorList>
            <person name="McEvoy S.L."/>
            <person name="Sezen U.U."/>
            <person name="Trouern-Trend A."/>
            <person name="McMahon S.M."/>
            <person name="Schaberg P.G."/>
            <person name="Yang J."/>
            <person name="Wegrzyn J.L."/>
            <person name="Swenson N.G."/>
        </authorList>
    </citation>
    <scope>NUCLEOTIDE SEQUENCE</scope>
    <source>
        <strain evidence="3">91603</strain>
    </source>
</reference>
<dbReference type="InterPro" id="IPR046960">
    <property type="entry name" value="PPR_At4g14850-like_plant"/>
</dbReference>
<keyword evidence="1" id="KW-0677">Repeat</keyword>
<evidence type="ECO:0000313" key="4">
    <source>
        <dbReference type="Proteomes" id="UP001064489"/>
    </source>
</evidence>
<dbReference type="PANTHER" id="PTHR47926:SF533">
    <property type="entry name" value="DYW DOMAIN-CONTAINING PROTEIN"/>
    <property type="match status" value="1"/>
</dbReference>
<dbReference type="EMBL" id="JAJSOW010000101">
    <property type="protein sequence ID" value="KAI9181925.1"/>
    <property type="molecule type" value="Genomic_DNA"/>
</dbReference>
<proteinExistence type="predicted"/>
<dbReference type="InterPro" id="IPR011990">
    <property type="entry name" value="TPR-like_helical_dom_sf"/>
</dbReference>
<accession>A0AAD5NUH9</accession>
<dbReference type="Proteomes" id="UP001064489">
    <property type="component" value="Chromosome 4"/>
</dbReference>
<dbReference type="GO" id="GO:0009451">
    <property type="term" value="P:RNA modification"/>
    <property type="evidence" value="ECO:0007669"/>
    <property type="project" value="InterPro"/>
</dbReference>
<organism evidence="3 4">
    <name type="scientific">Acer negundo</name>
    <name type="common">Box elder</name>
    <dbReference type="NCBI Taxonomy" id="4023"/>
    <lineage>
        <taxon>Eukaryota</taxon>
        <taxon>Viridiplantae</taxon>
        <taxon>Streptophyta</taxon>
        <taxon>Embryophyta</taxon>
        <taxon>Tracheophyta</taxon>
        <taxon>Spermatophyta</taxon>
        <taxon>Magnoliopsida</taxon>
        <taxon>eudicotyledons</taxon>
        <taxon>Gunneridae</taxon>
        <taxon>Pentapetalae</taxon>
        <taxon>rosids</taxon>
        <taxon>malvids</taxon>
        <taxon>Sapindales</taxon>
        <taxon>Sapindaceae</taxon>
        <taxon>Hippocastanoideae</taxon>
        <taxon>Acereae</taxon>
        <taxon>Acer</taxon>
    </lineage>
</organism>
<comment type="caution">
    <text evidence="3">The sequence shown here is derived from an EMBL/GenBank/DDBJ whole genome shotgun (WGS) entry which is preliminary data.</text>
</comment>
<name>A0AAD5NUH9_ACENE</name>
<feature type="repeat" description="PPR" evidence="2">
    <location>
        <begin position="98"/>
        <end position="132"/>
    </location>
</feature>
<dbReference type="Pfam" id="PF01535">
    <property type="entry name" value="PPR"/>
    <property type="match status" value="2"/>
</dbReference>
<protein>
    <recommendedName>
        <fullName evidence="5">Pentatricopeptide repeat-containing protein</fullName>
    </recommendedName>
</protein>
<dbReference type="InterPro" id="IPR002885">
    <property type="entry name" value="PPR_rpt"/>
</dbReference>
<gene>
    <name evidence="3" type="ORF">LWI28_020114</name>
</gene>
<dbReference type="GO" id="GO:0003723">
    <property type="term" value="F:RNA binding"/>
    <property type="evidence" value="ECO:0007669"/>
    <property type="project" value="InterPro"/>
</dbReference>
<evidence type="ECO:0008006" key="5">
    <source>
        <dbReference type="Google" id="ProtNLM"/>
    </source>
</evidence>
<evidence type="ECO:0000256" key="1">
    <source>
        <dbReference type="ARBA" id="ARBA00022737"/>
    </source>
</evidence>
<evidence type="ECO:0000256" key="2">
    <source>
        <dbReference type="PROSITE-ProRule" id="PRU00708"/>
    </source>
</evidence>
<sequence length="192" mass="21368">MNHLRKAKTAQEKQNIREGQKTQMSTALIGFYRKIESLSEANKLFAEIPQPSVVSWNSLISRNVQSGKYPLVACGQLGLLQLGKSIQSKIVEYGMECGGVVANFLIGMYGKCGLLEDAVSVFNKMVDKDIISWNSVIAARNHDLEQAFRFFYQLPNPDTISYNKLINGIAQFGNMKEAIEILSIMLKPNSSS</sequence>
<dbReference type="PROSITE" id="PS51375">
    <property type="entry name" value="PPR"/>
    <property type="match status" value="2"/>
</dbReference>